<dbReference type="AlphaFoldDB" id="F5RBV9"/>
<feature type="compositionally biased region" description="Polar residues" evidence="1">
    <location>
        <begin position="130"/>
        <end position="143"/>
    </location>
</feature>
<dbReference type="Pfam" id="PF07030">
    <property type="entry name" value="Phage_Mu_Gp36"/>
    <property type="match status" value="1"/>
</dbReference>
<dbReference type="Proteomes" id="UP000005019">
    <property type="component" value="Unassembled WGS sequence"/>
</dbReference>
<accession>F5RBV9</accession>
<dbReference type="RefSeq" id="WP_008060814.1">
    <property type="nucleotide sequence ID" value="NZ_AFHG01000044.1"/>
</dbReference>
<proteinExistence type="predicted"/>
<evidence type="ECO:0000313" key="2">
    <source>
        <dbReference type="EMBL" id="EGK71976.1"/>
    </source>
</evidence>
<evidence type="ECO:0008006" key="4">
    <source>
        <dbReference type="Google" id="ProtNLM"/>
    </source>
</evidence>
<sequence>MPYATPTQFELALGAKETAALADPEATGTPITGRIDYALTLASADIDAILGDRAPAIAAAQPAFMQAACIHIARWHLSGANTIENDPITARHEYYTALLRDMADGIIGNSGSGSGGSTAQPHYGEAQIVSPVTANPFSRANRR</sequence>
<dbReference type="InterPro" id="IPR009752">
    <property type="entry name" value="Phage_Mu_GpJ"/>
</dbReference>
<evidence type="ECO:0000256" key="1">
    <source>
        <dbReference type="SAM" id="MobiDB-lite"/>
    </source>
</evidence>
<organism evidence="2 3">
    <name type="scientific">Methyloversatilis universalis (strain ATCC BAA-1314 / DSM 25237 / JCM 13912 / CCUG 52030 / FAM5)</name>
    <dbReference type="NCBI Taxonomy" id="1000565"/>
    <lineage>
        <taxon>Bacteria</taxon>
        <taxon>Pseudomonadati</taxon>
        <taxon>Pseudomonadota</taxon>
        <taxon>Betaproteobacteria</taxon>
        <taxon>Nitrosomonadales</taxon>
        <taxon>Sterolibacteriaceae</taxon>
        <taxon>Methyloversatilis</taxon>
    </lineage>
</organism>
<gene>
    <name evidence="2" type="ORF">METUNv1_01754</name>
</gene>
<comment type="caution">
    <text evidence="2">The sequence shown here is derived from an EMBL/GenBank/DDBJ whole genome shotgun (WGS) entry which is preliminary data.</text>
</comment>
<feature type="region of interest" description="Disordered" evidence="1">
    <location>
        <begin position="110"/>
        <end position="143"/>
    </location>
</feature>
<keyword evidence="3" id="KW-1185">Reference proteome</keyword>
<protein>
    <recommendedName>
        <fullName evidence="4">DUF1320 domain-containing protein</fullName>
    </recommendedName>
</protein>
<evidence type="ECO:0000313" key="3">
    <source>
        <dbReference type="Proteomes" id="UP000005019"/>
    </source>
</evidence>
<reference evidence="2 3" key="1">
    <citation type="journal article" date="2011" name="J. Bacteriol.">
        <title>Genome sequence of Methyloversatilis universalis FAM5T, a methylotrophic representative of the order Rhodocyclales.</title>
        <authorList>
            <person name="Kittichotirat W."/>
            <person name="Good N.M."/>
            <person name="Hall R."/>
            <person name="Bringel F."/>
            <person name="Lajus A."/>
            <person name="Medigue C."/>
            <person name="Smalley N.E."/>
            <person name="Beck D."/>
            <person name="Bumgarner R."/>
            <person name="Vuilleumier S."/>
            <person name="Kalyuzhnaya M.G."/>
        </authorList>
    </citation>
    <scope>NUCLEOTIDE SEQUENCE [LARGE SCALE GENOMIC DNA]</scope>
    <source>
        <strain evidence="3">ATCC BAA-1314 / JCM 13912 / FAM5</strain>
    </source>
</reference>
<dbReference type="EMBL" id="AFHG01000044">
    <property type="protein sequence ID" value="EGK71976.1"/>
    <property type="molecule type" value="Genomic_DNA"/>
</dbReference>
<dbReference type="STRING" id="1000565.METUNv1_01754"/>
<name>F5RBV9_METUF</name>